<dbReference type="GO" id="GO:0019229">
    <property type="term" value="P:regulation of vasoconstriction"/>
    <property type="evidence" value="ECO:0007669"/>
    <property type="project" value="InterPro"/>
</dbReference>
<dbReference type="PANTHER" id="PTHR13874:SF9">
    <property type="entry name" value="ENDOTHELIN-2"/>
    <property type="match status" value="1"/>
</dbReference>
<dbReference type="AlphaFoldDB" id="A0A9D3TBE5"/>
<proteinExistence type="inferred from homology"/>
<keyword evidence="9" id="KW-1185">Reference proteome</keyword>
<dbReference type="EMBL" id="JAFDVH010000010">
    <property type="protein sequence ID" value="KAG7469127.1"/>
    <property type="molecule type" value="Genomic_DNA"/>
</dbReference>
<dbReference type="GO" id="GO:0031708">
    <property type="term" value="F:endothelin B receptor binding"/>
    <property type="evidence" value="ECO:0007669"/>
    <property type="project" value="TreeGrafter"/>
</dbReference>
<keyword evidence="5" id="KW-0839">Vasoconstrictor</keyword>
<comment type="caution">
    <text evidence="8">The sequence shown here is derived from an EMBL/GenBank/DDBJ whole genome shotgun (WGS) entry which is preliminary data.</text>
</comment>
<comment type="similarity">
    <text evidence="2">Belongs to the endothelin/sarafotoxin family.</text>
</comment>
<evidence type="ECO:0000259" key="7">
    <source>
        <dbReference type="SMART" id="SM00272"/>
    </source>
</evidence>
<feature type="chain" id="PRO_5039111176" description="Endothelin-like toxin domain-containing protein" evidence="6">
    <location>
        <begin position="25"/>
        <end position="171"/>
    </location>
</feature>
<dbReference type="GO" id="GO:0003100">
    <property type="term" value="P:regulation of systemic arterial blood pressure by endothelin"/>
    <property type="evidence" value="ECO:0007669"/>
    <property type="project" value="TreeGrafter"/>
</dbReference>
<dbReference type="GO" id="GO:0014826">
    <property type="term" value="P:vein smooth muscle contraction"/>
    <property type="evidence" value="ECO:0007669"/>
    <property type="project" value="TreeGrafter"/>
</dbReference>
<name>A0A9D3TBE5_MEGAT</name>
<dbReference type="PROSITE" id="PS00270">
    <property type="entry name" value="ENDOTHELIN"/>
    <property type="match status" value="2"/>
</dbReference>
<dbReference type="PANTHER" id="PTHR13874">
    <property type="entry name" value="ENDOTHELIN"/>
    <property type="match status" value="1"/>
</dbReference>
<dbReference type="InterPro" id="IPR001928">
    <property type="entry name" value="Endothln-like_toxin"/>
</dbReference>
<organism evidence="8 9">
    <name type="scientific">Megalops atlanticus</name>
    <name type="common">Tarpon</name>
    <name type="synonym">Clupea gigantea</name>
    <dbReference type="NCBI Taxonomy" id="7932"/>
    <lineage>
        <taxon>Eukaryota</taxon>
        <taxon>Metazoa</taxon>
        <taxon>Chordata</taxon>
        <taxon>Craniata</taxon>
        <taxon>Vertebrata</taxon>
        <taxon>Euteleostomi</taxon>
        <taxon>Actinopterygii</taxon>
        <taxon>Neopterygii</taxon>
        <taxon>Teleostei</taxon>
        <taxon>Elopiformes</taxon>
        <taxon>Megalopidae</taxon>
        <taxon>Megalops</taxon>
    </lineage>
</organism>
<keyword evidence="4" id="KW-0838">Vasoactive</keyword>
<sequence length="171" mass="18792">MALSLHILLALTVVLCLSLQEGAGIPLSGQSQLSAEPAPHRVRTKRCSCNNELDSECHYFCHLDIIWVNTPSKMTIYGLGSPLSRRRRSTGRCACANPADRTCDTFCHDSSENAALLLVNPSTQSWDSADRRTSPDLLASLRNVVRANALAAELGISPRKKPARSRRPRNR</sequence>
<dbReference type="InterPro" id="IPR019764">
    <property type="entry name" value="Endothelin_toxin_CS"/>
</dbReference>
<feature type="domain" description="Endothelin-like toxin" evidence="7">
    <location>
        <begin position="46"/>
        <end position="67"/>
    </location>
</feature>
<evidence type="ECO:0000256" key="1">
    <source>
        <dbReference type="ARBA" id="ARBA00004613"/>
    </source>
</evidence>
<feature type="domain" description="Endothelin-like toxin" evidence="7">
    <location>
        <begin position="92"/>
        <end position="113"/>
    </location>
</feature>
<dbReference type="GO" id="GO:0005179">
    <property type="term" value="F:hormone activity"/>
    <property type="evidence" value="ECO:0007669"/>
    <property type="project" value="TreeGrafter"/>
</dbReference>
<dbReference type="InterPro" id="IPR020475">
    <property type="entry name" value="Endothelin"/>
</dbReference>
<dbReference type="GO" id="GO:0006874">
    <property type="term" value="P:intracellular calcium ion homeostasis"/>
    <property type="evidence" value="ECO:0007669"/>
    <property type="project" value="TreeGrafter"/>
</dbReference>
<keyword evidence="6" id="KW-0732">Signal</keyword>
<evidence type="ECO:0000256" key="5">
    <source>
        <dbReference type="ARBA" id="ARBA00023322"/>
    </source>
</evidence>
<accession>A0A9D3TBE5</accession>
<dbReference type="OrthoDB" id="8873756at2759"/>
<dbReference type="GO" id="GO:0005615">
    <property type="term" value="C:extracellular space"/>
    <property type="evidence" value="ECO:0007669"/>
    <property type="project" value="TreeGrafter"/>
</dbReference>
<dbReference type="SMART" id="SM00272">
    <property type="entry name" value="END"/>
    <property type="match status" value="2"/>
</dbReference>
<comment type="subcellular location">
    <subcellularLocation>
        <location evidence="1">Secreted</location>
    </subcellularLocation>
</comment>
<keyword evidence="3" id="KW-0964">Secreted</keyword>
<dbReference type="PRINTS" id="PR00365">
    <property type="entry name" value="ENDOTHELIN"/>
</dbReference>
<evidence type="ECO:0000256" key="4">
    <source>
        <dbReference type="ARBA" id="ARBA00022858"/>
    </source>
</evidence>
<dbReference type="Proteomes" id="UP001046870">
    <property type="component" value="Chromosome 10"/>
</dbReference>
<gene>
    <name evidence="8" type="ORF">MATL_G00125610</name>
</gene>
<dbReference type="Pfam" id="PF00322">
    <property type="entry name" value="Endothelin"/>
    <property type="match status" value="1"/>
</dbReference>
<feature type="signal peptide" evidence="6">
    <location>
        <begin position="1"/>
        <end position="24"/>
    </location>
</feature>
<evidence type="ECO:0000256" key="3">
    <source>
        <dbReference type="ARBA" id="ARBA00022525"/>
    </source>
</evidence>
<evidence type="ECO:0000256" key="6">
    <source>
        <dbReference type="SAM" id="SignalP"/>
    </source>
</evidence>
<evidence type="ECO:0000256" key="2">
    <source>
        <dbReference type="ARBA" id="ARBA00010959"/>
    </source>
</evidence>
<evidence type="ECO:0000313" key="9">
    <source>
        <dbReference type="Proteomes" id="UP001046870"/>
    </source>
</evidence>
<protein>
    <recommendedName>
        <fullName evidence="7">Endothelin-like toxin domain-containing protein</fullName>
    </recommendedName>
</protein>
<evidence type="ECO:0000313" key="8">
    <source>
        <dbReference type="EMBL" id="KAG7469127.1"/>
    </source>
</evidence>
<reference evidence="8" key="1">
    <citation type="submission" date="2021-01" db="EMBL/GenBank/DDBJ databases">
        <authorList>
            <person name="Zahm M."/>
            <person name="Roques C."/>
            <person name="Cabau C."/>
            <person name="Klopp C."/>
            <person name="Donnadieu C."/>
            <person name="Jouanno E."/>
            <person name="Lampietro C."/>
            <person name="Louis A."/>
            <person name="Herpin A."/>
            <person name="Echchiki A."/>
            <person name="Berthelot C."/>
            <person name="Parey E."/>
            <person name="Roest-Crollius H."/>
            <person name="Braasch I."/>
            <person name="Postlethwait J."/>
            <person name="Bobe J."/>
            <person name="Montfort J."/>
            <person name="Bouchez O."/>
            <person name="Begum T."/>
            <person name="Mejri S."/>
            <person name="Adams A."/>
            <person name="Chen W.-J."/>
            <person name="Guiguen Y."/>
        </authorList>
    </citation>
    <scope>NUCLEOTIDE SEQUENCE</scope>
    <source>
        <strain evidence="8">YG-15Mar2019-1</strain>
        <tissue evidence="8">Brain</tissue>
    </source>
</reference>